<dbReference type="RefSeq" id="XP_003082617.2">
    <property type="nucleotide sequence ID" value="XM_003082569.2"/>
</dbReference>
<keyword evidence="9" id="KW-1185">Reference proteome</keyword>
<feature type="transmembrane region" description="Helical" evidence="6">
    <location>
        <begin position="229"/>
        <end position="248"/>
    </location>
</feature>
<dbReference type="Proteomes" id="UP000009170">
    <property type="component" value="Unassembled WGS sequence"/>
</dbReference>
<proteinExistence type="predicted"/>
<feature type="domain" description="VTT" evidence="7">
    <location>
        <begin position="151"/>
        <end position="275"/>
    </location>
</feature>
<accession>A0A096P7V7</accession>
<keyword evidence="4 6" id="KW-1133">Transmembrane helix</keyword>
<evidence type="ECO:0000256" key="6">
    <source>
        <dbReference type="SAM" id="Phobius"/>
    </source>
</evidence>
<evidence type="ECO:0000256" key="1">
    <source>
        <dbReference type="ARBA" id="ARBA00004651"/>
    </source>
</evidence>
<protein>
    <submittedName>
        <fullName evidence="8">SNARE associated Golgi protein</fullName>
    </submittedName>
</protein>
<feature type="transmembrane region" description="Helical" evidence="6">
    <location>
        <begin position="130"/>
        <end position="151"/>
    </location>
</feature>
<dbReference type="InterPro" id="IPR032818">
    <property type="entry name" value="DedA-like"/>
</dbReference>
<gene>
    <name evidence="8" type="ORF">OT_ostta13g01400</name>
</gene>
<sequence length="319" mass="33365">MDATGGDGCRMDATGTWAARTGARARDEAWSADAVRSRVERGARARGVETMEAASETTRVERGARAARASALAIGAIVIATLATPESAIAGGKAVAAAAGSDGSFWAKVLSWVVHLDTHLAELFVSQGKAAYGILFAIIFAETGFVVTPFLPGDSLLFACGALGSLGVINFPLAAALLFVAAVLGDTVNYSIGSFVGANFMETHPKIFPPEYITKTRSFYDNYGGKTVVLARFFVIVRTFAPFIAGVARMDYSKFITYNVLGGALWIASFMGLGYFFGTIPAVQENFALCVAGIVVLSLIPAIIEVVQHAKGGSTAPAN</sequence>
<keyword evidence="5 6" id="KW-0472">Membrane</keyword>
<dbReference type="KEGG" id="ota:OT_ostta13g01400"/>
<dbReference type="PANTHER" id="PTHR30353">
    <property type="entry name" value="INNER MEMBRANE PROTEIN DEDA-RELATED"/>
    <property type="match status" value="1"/>
</dbReference>
<name>A0A096P7V7_OSTTA</name>
<dbReference type="GO" id="GO:0005886">
    <property type="term" value="C:plasma membrane"/>
    <property type="evidence" value="ECO:0007669"/>
    <property type="project" value="UniProtKB-SubCell"/>
</dbReference>
<dbReference type="GeneID" id="9835709"/>
<dbReference type="InParanoid" id="A0A096P7V7"/>
<evidence type="ECO:0000259" key="7">
    <source>
        <dbReference type="Pfam" id="PF09335"/>
    </source>
</evidence>
<dbReference type="PANTHER" id="PTHR30353:SF0">
    <property type="entry name" value="TRANSMEMBRANE PROTEIN"/>
    <property type="match status" value="1"/>
</dbReference>
<dbReference type="EMBL" id="CAID01000013">
    <property type="protein sequence ID" value="CEG00102.1"/>
    <property type="molecule type" value="Genomic_DNA"/>
</dbReference>
<dbReference type="STRING" id="70448.A0A096P7V7"/>
<reference evidence="9" key="1">
    <citation type="journal article" date="2006" name="Proc. Natl. Acad. Sci. U.S.A.">
        <title>Genome analysis of the smallest free-living eukaryote Ostreococcus tauri unveils many unique features.</title>
        <authorList>
            <person name="Derelle E."/>
            <person name="Ferraz C."/>
            <person name="Rombauts S."/>
            <person name="Rouze P."/>
            <person name="Worden A.Z."/>
            <person name="Robbens S."/>
            <person name="Partensky F."/>
            <person name="Degroeve S."/>
            <person name="Echeynie S."/>
            <person name="Cooke R."/>
            <person name="Saeys Y."/>
            <person name="Wuyts J."/>
            <person name="Jabbari K."/>
            <person name="Bowler C."/>
            <person name="Panaud O."/>
            <person name="Piegu B."/>
            <person name="Ball S.G."/>
            <person name="Ral J.-P."/>
            <person name="Bouget F.-Y."/>
            <person name="Piganeau G."/>
            <person name="De Baets B."/>
            <person name="Picard A."/>
            <person name="Delseny M."/>
            <person name="Demaille J."/>
            <person name="Van de Peer Y."/>
            <person name="Moreau H."/>
        </authorList>
    </citation>
    <scope>NUCLEOTIDE SEQUENCE [LARGE SCALE GENOMIC DNA]</scope>
    <source>
        <strain evidence="9">OTTH 0595 / CCAP 157/2 / RCC745</strain>
    </source>
</reference>
<reference evidence="8 9" key="2">
    <citation type="journal article" date="2014" name="BMC Genomics">
        <title>An improved genome of the model marine alga Ostreococcus tauri unfolds by assessing Illumina de novo assemblies.</title>
        <authorList>
            <person name="Blanc-Mathieu R."/>
            <person name="Verhelst B."/>
            <person name="Derelle E."/>
            <person name="Rombauts S."/>
            <person name="Bouget F.Y."/>
            <person name="Carre I."/>
            <person name="Chateau A."/>
            <person name="Eyre-Walker A."/>
            <person name="Grimsley N."/>
            <person name="Moreau H."/>
            <person name="Piegu B."/>
            <person name="Rivals E."/>
            <person name="Schackwitz W."/>
            <person name="Van de Peer Y."/>
            <person name="Piganeau G."/>
        </authorList>
    </citation>
    <scope>NUCLEOTIDE SEQUENCE [LARGE SCALE GENOMIC DNA]</scope>
    <source>
        <strain evidence="9">OTTH 0595 / CCAP 157/2 / RCC745</strain>
    </source>
</reference>
<dbReference type="Pfam" id="PF09335">
    <property type="entry name" value="VTT_dom"/>
    <property type="match status" value="1"/>
</dbReference>
<evidence type="ECO:0000313" key="8">
    <source>
        <dbReference type="EMBL" id="CEG00102.1"/>
    </source>
</evidence>
<comment type="caution">
    <text evidence="8">The sequence shown here is derived from an EMBL/GenBank/DDBJ whole genome shotgun (WGS) entry which is preliminary data.</text>
</comment>
<feature type="transmembrane region" description="Helical" evidence="6">
    <location>
        <begin position="260"/>
        <end position="280"/>
    </location>
</feature>
<organism evidence="8 9">
    <name type="scientific">Ostreococcus tauri</name>
    <name type="common">Marine green alga</name>
    <dbReference type="NCBI Taxonomy" id="70448"/>
    <lineage>
        <taxon>Eukaryota</taxon>
        <taxon>Viridiplantae</taxon>
        <taxon>Chlorophyta</taxon>
        <taxon>Mamiellophyceae</taxon>
        <taxon>Mamiellales</taxon>
        <taxon>Bathycoccaceae</taxon>
        <taxon>Ostreococcus</taxon>
    </lineage>
</organism>
<dbReference type="AlphaFoldDB" id="A0A096P7V7"/>
<feature type="transmembrane region" description="Helical" evidence="6">
    <location>
        <begin position="286"/>
        <end position="304"/>
    </location>
</feature>
<dbReference type="OrthoDB" id="10267664at2759"/>
<evidence type="ECO:0000256" key="3">
    <source>
        <dbReference type="ARBA" id="ARBA00022692"/>
    </source>
</evidence>
<keyword evidence="3 6" id="KW-0812">Transmembrane</keyword>
<feature type="transmembrane region" description="Helical" evidence="6">
    <location>
        <begin position="156"/>
        <end position="184"/>
    </location>
</feature>
<evidence type="ECO:0000256" key="5">
    <source>
        <dbReference type="ARBA" id="ARBA00023136"/>
    </source>
</evidence>
<evidence type="ECO:0000313" key="9">
    <source>
        <dbReference type="Proteomes" id="UP000009170"/>
    </source>
</evidence>
<evidence type="ECO:0000256" key="4">
    <source>
        <dbReference type="ARBA" id="ARBA00022989"/>
    </source>
</evidence>
<keyword evidence="2" id="KW-1003">Cell membrane</keyword>
<evidence type="ECO:0000256" key="2">
    <source>
        <dbReference type="ARBA" id="ARBA00022475"/>
    </source>
</evidence>
<dbReference type="InterPro" id="IPR032816">
    <property type="entry name" value="VTT_dom"/>
</dbReference>
<comment type="subcellular location">
    <subcellularLocation>
        <location evidence="1">Cell membrane</location>
        <topology evidence="1">Multi-pass membrane protein</topology>
    </subcellularLocation>
</comment>